<sequence>MLHSVLDVNVATMHNISFHTPSPFVDRLGTNYVPSDEEIPVIRRLVHSDSLWARELAWMDEQIQGIEISFRQLKEKRDAFKGNIDAHKALVSPMRFAPDDILREIFIACLPSATNALMDPREAPLLFGRICRHWRDIALSTPMLWASIHIPLTVRAGIELSAATVVLERWLNLSGRCPLAISLYSDDYESSLDPCPMISMVLDVASRLCRLSLRGPLHNFLRILSLGSDSLPCLSGLELSNRDQPDFQLFKNHPEAINIIQIPSLTRIAVSSAGMQHASLPLIWLQLTSLSLFQQNDAASQDFRHFDGNKALEVLRRCPSLRHCSLGITETDSHLNQCALSSNSTHISLPFLESLTLNGGFRLSSWIPNLSVPKLSYLCIGYMPNKYPYGTFPYTSLGTVVRISSGFLTSSGLFDVLSSLPLTHLELSCAYPDDYLYDTGITVDDAFLEQLCPPHSLCPLLTHFMVTGNAALKFSAASALDFVRARMVMDARLQLFEVYYYGEGEVDTDIPDIQSFVADGLRLKFKDLSQNHMWKFNPGLAASPADLPI</sequence>
<proteinExistence type="predicted"/>
<accession>A0AAW0CLI2</accession>
<gene>
    <name evidence="1" type="ORF">R3P38DRAFT_2894880</name>
</gene>
<evidence type="ECO:0000313" key="2">
    <source>
        <dbReference type="Proteomes" id="UP001362999"/>
    </source>
</evidence>
<dbReference type="EMBL" id="JAWWNJ010000015">
    <property type="protein sequence ID" value="KAK7040516.1"/>
    <property type="molecule type" value="Genomic_DNA"/>
</dbReference>
<organism evidence="1 2">
    <name type="scientific">Favolaschia claudopus</name>
    <dbReference type="NCBI Taxonomy" id="2862362"/>
    <lineage>
        <taxon>Eukaryota</taxon>
        <taxon>Fungi</taxon>
        <taxon>Dikarya</taxon>
        <taxon>Basidiomycota</taxon>
        <taxon>Agaricomycotina</taxon>
        <taxon>Agaricomycetes</taxon>
        <taxon>Agaricomycetidae</taxon>
        <taxon>Agaricales</taxon>
        <taxon>Marasmiineae</taxon>
        <taxon>Mycenaceae</taxon>
        <taxon>Favolaschia</taxon>
    </lineage>
</organism>
<reference evidence="1 2" key="1">
    <citation type="journal article" date="2024" name="J Genomics">
        <title>Draft genome sequencing and assembly of Favolaschia claudopus CIRM-BRFM 2984 isolated from oak limbs.</title>
        <authorList>
            <person name="Navarro D."/>
            <person name="Drula E."/>
            <person name="Chaduli D."/>
            <person name="Cazenave R."/>
            <person name="Ahrendt S."/>
            <person name="Wang J."/>
            <person name="Lipzen A."/>
            <person name="Daum C."/>
            <person name="Barry K."/>
            <person name="Grigoriev I.V."/>
            <person name="Favel A."/>
            <person name="Rosso M.N."/>
            <person name="Martin F."/>
        </authorList>
    </citation>
    <scope>NUCLEOTIDE SEQUENCE [LARGE SCALE GENOMIC DNA]</scope>
    <source>
        <strain evidence="1 2">CIRM-BRFM 2984</strain>
    </source>
</reference>
<name>A0AAW0CLI2_9AGAR</name>
<keyword evidence="2" id="KW-1185">Reference proteome</keyword>
<evidence type="ECO:0008006" key="3">
    <source>
        <dbReference type="Google" id="ProtNLM"/>
    </source>
</evidence>
<protein>
    <recommendedName>
        <fullName evidence="3">F-box domain-containing protein</fullName>
    </recommendedName>
</protein>
<dbReference type="Proteomes" id="UP001362999">
    <property type="component" value="Unassembled WGS sequence"/>
</dbReference>
<dbReference type="AlphaFoldDB" id="A0AAW0CLI2"/>
<evidence type="ECO:0000313" key="1">
    <source>
        <dbReference type="EMBL" id="KAK7040516.1"/>
    </source>
</evidence>
<comment type="caution">
    <text evidence="1">The sequence shown here is derived from an EMBL/GenBank/DDBJ whole genome shotgun (WGS) entry which is preliminary data.</text>
</comment>